<gene>
    <name evidence="1" type="ORF">IFM89_022027</name>
</gene>
<organism evidence="1 2">
    <name type="scientific">Coptis chinensis</name>
    <dbReference type="NCBI Taxonomy" id="261450"/>
    <lineage>
        <taxon>Eukaryota</taxon>
        <taxon>Viridiplantae</taxon>
        <taxon>Streptophyta</taxon>
        <taxon>Embryophyta</taxon>
        <taxon>Tracheophyta</taxon>
        <taxon>Spermatophyta</taxon>
        <taxon>Magnoliopsida</taxon>
        <taxon>Ranunculales</taxon>
        <taxon>Ranunculaceae</taxon>
        <taxon>Coptidoideae</taxon>
        <taxon>Coptis</taxon>
    </lineage>
</organism>
<keyword evidence="2" id="KW-1185">Reference proteome</keyword>
<accession>A0A835LZ44</accession>
<dbReference type="EMBL" id="JADFTS010000004">
    <property type="protein sequence ID" value="KAF9610357.1"/>
    <property type="molecule type" value="Genomic_DNA"/>
</dbReference>
<evidence type="ECO:0000313" key="2">
    <source>
        <dbReference type="Proteomes" id="UP000631114"/>
    </source>
</evidence>
<proteinExistence type="predicted"/>
<reference evidence="1 2" key="1">
    <citation type="submission" date="2020-10" db="EMBL/GenBank/DDBJ databases">
        <title>The Coptis chinensis genome and diversification of protoberbering-type alkaloids.</title>
        <authorList>
            <person name="Wang B."/>
            <person name="Shu S."/>
            <person name="Song C."/>
            <person name="Liu Y."/>
        </authorList>
    </citation>
    <scope>NUCLEOTIDE SEQUENCE [LARGE SCALE GENOMIC DNA]</scope>
    <source>
        <strain evidence="1">HL-2020</strain>
        <tissue evidence="1">Leaf</tissue>
    </source>
</reference>
<dbReference type="AlphaFoldDB" id="A0A835LZ44"/>
<dbReference type="Proteomes" id="UP000631114">
    <property type="component" value="Unassembled WGS sequence"/>
</dbReference>
<comment type="caution">
    <text evidence="1">The sequence shown here is derived from an EMBL/GenBank/DDBJ whole genome shotgun (WGS) entry which is preliminary data.</text>
</comment>
<sequence length="70" mass="7756">MKKLEKARIQGILETQDEVVDEVEEQEIFNGGGDTSKGISIGGAKKRKVIDNVRGPLDQLMPTDKMKQIT</sequence>
<name>A0A835LZ44_9MAGN</name>
<protein>
    <submittedName>
        <fullName evidence="1">Uncharacterized protein</fullName>
    </submittedName>
</protein>
<evidence type="ECO:0000313" key="1">
    <source>
        <dbReference type="EMBL" id="KAF9610357.1"/>
    </source>
</evidence>